<dbReference type="InterPro" id="IPR044831">
    <property type="entry name" value="Ccp1-like"/>
</dbReference>
<keyword evidence="5" id="KW-0325">Glycoprotein</keyword>
<evidence type="ECO:0000256" key="4">
    <source>
        <dbReference type="ARBA" id="ARBA00023002"/>
    </source>
</evidence>
<sequence length="357" mass="37538">MKRSTLLVACAATSAIAYPGMDRVLNEIEARNNGIEQRSTELLGDLVSGLLSAVGLTIKSILQGASAVADGTTYTAPGALGSDACSKDTCCVWSYIAAEMADAFQDSNGCTDLARGAIRQGFHDAATWDTSSSYGGADGSLLLSDELDRIENRGLQATGAQTNTWFAKYQQYGISMADLIQTAALVGTVSCPGGPRIRSFVGRNDNSEAGPTGKLPLPFQDAQFLIDLFAAKTFTASDLVALVGAHSTSKQSFVDPSRAGAPQDSTPGVWDTKFYSETLTSDNTTILVFASDKDLATYSQTSGQWKVFSGGAGQATWAPAYASAYFRMSHSFAAIMLGVAIFRSPQTKASSLVILTV</sequence>
<evidence type="ECO:0000256" key="5">
    <source>
        <dbReference type="ARBA" id="ARBA00023180"/>
    </source>
</evidence>
<reference evidence="8 9" key="1">
    <citation type="submission" date="2024-02" db="EMBL/GenBank/DDBJ databases">
        <title>First draft genome assembly of two strains of Seiridium cardinale.</title>
        <authorList>
            <person name="Emiliani G."/>
            <person name="Scali E."/>
        </authorList>
    </citation>
    <scope>NUCLEOTIDE SEQUENCE [LARGE SCALE GENOMIC DNA]</scope>
    <source>
        <strain evidence="8 9">BM-138-000479</strain>
    </source>
</reference>
<dbReference type="PRINTS" id="PR00458">
    <property type="entry name" value="PEROXIDASE"/>
</dbReference>
<evidence type="ECO:0000256" key="1">
    <source>
        <dbReference type="ARBA" id="ARBA00006089"/>
    </source>
</evidence>
<dbReference type="PRINTS" id="PR00462">
    <property type="entry name" value="LIGNINASE"/>
</dbReference>
<organism evidence="8 9">
    <name type="scientific">Seiridium cardinale</name>
    <dbReference type="NCBI Taxonomy" id="138064"/>
    <lineage>
        <taxon>Eukaryota</taxon>
        <taxon>Fungi</taxon>
        <taxon>Dikarya</taxon>
        <taxon>Ascomycota</taxon>
        <taxon>Pezizomycotina</taxon>
        <taxon>Sordariomycetes</taxon>
        <taxon>Xylariomycetidae</taxon>
        <taxon>Amphisphaeriales</taxon>
        <taxon>Sporocadaceae</taxon>
        <taxon>Seiridium</taxon>
    </lineage>
</organism>
<name>A0ABR2YA59_9PEZI</name>
<dbReference type="SUPFAM" id="SSF48113">
    <property type="entry name" value="Heme-dependent peroxidases"/>
    <property type="match status" value="1"/>
</dbReference>
<comment type="cofactor">
    <cofactor evidence="6">
        <name>Ca(2+)</name>
        <dbReference type="ChEBI" id="CHEBI:29108"/>
    </cofactor>
    <text evidence="6">Binds 2 calcium ions per subunit.</text>
</comment>
<gene>
    <name evidence="8" type="ORF">SCAR479_00673</name>
</gene>
<comment type="caution">
    <text evidence="8">The sequence shown here is derived from an EMBL/GenBank/DDBJ whole genome shotgun (WGS) entry which is preliminary data.</text>
</comment>
<proteinExistence type="inferred from homology"/>
<dbReference type="InterPro" id="IPR002016">
    <property type="entry name" value="Haem_peroxidase"/>
</dbReference>
<dbReference type="EC" id="1.11.1.-" evidence="6"/>
<keyword evidence="9" id="KW-1185">Reference proteome</keyword>
<evidence type="ECO:0000313" key="9">
    <source>
        <dbReference type="Proteomes" id="UP001465668"/>
    </source>
</evidence>
<dbReference type="Pfam" id="PF00141">
    <property type="entry name" value="peroxidase"/>
    <property type="match status" value="1"/>
</dbReference>
<evidence type="ECO:0000256" key="2">
    <source>
        <dbReference type="ARBA" id="ARBA00022559"/>
    </source>
</evidence>
<evidence type="ECO:0000256" key="3">
    <source>
        <dbReference type="ARBA" id="ARBA00022617"/>
    </source>
</evidence>
<evidence type="ECO:0000313" key="8">
    <source>
        <dbReference type="EMBL" id="KAK9784114.1"/>
    </source>
</evidence>
<comment type="similarity">
    <text evidence="1 6">Belongs to the peroxidase family. Ligninase subfamily.</text>
</comment>
<dbReference type="PANTHER" id="PTHR31356:SF66">
    <property type="entry name" value="CATALASE-PEROXIDASE"/>
    <property type="match status" value="1"/>
</dbReference>
<evidence type="ECO:0000259" key="7">
    <source>
        <dbReference type="PROSITE" id="PS50873"/>
    </source>
</evidence>
<dbReference type="PANTHER" id="PTHR31356">
    <property type="entry name" value="THYLAKOID LUMENAL 29 KDA PROTEIN, CHLOROPLASTIC-RELATED"/>
    <property type="match status" value="1"/>
</dbReference>
<dbReference type="Gene3D" id="1.10.520.10">
    <property type="match status" value="1"/>
</dbReference>
<dbReference type="GO" id="GO:0004601">
    <property type="term" value="F:peroxidase activity"/>
    <property type="evidence" value="ECO:0007669"/>
    <property type="project" value="UniProtKB-KW"/>
</dbReference>
<keyword evidence="6" id="KW-0479">Metal-binding</keyword>
<dbReference type="Proteomes" id="UP001465668">
    <property type="component" value="Unassembled WGS sequence"/>
</dbReference>
<keyword evidence="6" id="KW-0106">Calcium</keyword>
<keyword evidence="3" id="KW-0408">Iron</keyword>
<dbReference type="InterPro" id="IPR010255">
    <property type="entry name" value="Haem_peroxidase_sf"/>
</dbReference>
<protein>
    <recommendedName>
        <fullName evidence="6">Peroxidase</fullName>
        <ecNumber evidence="6">1.11.1.-</ecNumber>
    </recommendedName>
</protein>
<dbReference type="PROSITE" id="PS50873">
    <property type="entry name" value="PEROXIDASE_4"/>
    <property type="match status" value="1"/>
</dbReference>
<keyword evidence="4 6" id="KW-0560">Oxidoreductase</keyword>
<dbReference type="EMBL" id="JARVKM010000001">
    <property type="protein sequence ID" value="KAK9784114.1"/>
    <property type="molecule type" value="Genomic_DNA"/>
</dbReference>
<dbReference type="InterPro" id="IPR001621">
    <property type="entry name" value="Ligninase"/>
</dbReference>
<accession>A0ABR2YA59</accession>
<feature type="domain" description="Plant heme peroxidase family profile" evidence="7">
    <location>
        <begin position="174"/>
        <end position="247"/>
    </location>
</feature>
<evidence type="ECO:0000256" key="6">
    <source>
        <dbReference type="RuleBase" id="RU363051"/>
    </source>
</evidence>
<keyword evidence="2 6" id="KW-0575">Peroxidase</keyword>
<dbReference type="Gene3D" id="1.10.420.10">
    <property type="entry name" value="Peroxidase, domain 2"/>
    <property type="match status" value="1"/>
</dbReference>
<keyword evidence="3" id="KW-0349">Heme</keyword>